<evidence type="ECO:0000256" key="3">
    <source>
        <dbReference type="ARBA" id="ARBA00022723"/>
    </source>
</evidence>
<dbReference type="InterPro" id="IPR002397">
    <property type="entry name" value="Cyt_P450_B"/>
</dbReference>
<keyword evidence="2 7" id="KW-0349">Heme</keyword>
<evidence type="ECO:0000256" key="1">
    <source>
        <dbReference type="ARBA" id="ARBA00010617"/>
    </source>
</evidence>
<evidence type="ECO:0000256" key="5">
    <source>
        <dbReference type="ARBA" id="ARBA00023004"/>
    </source>
</evidence>
<keyword evidence="4 7" id="KW-0560">Oxidoreductase</keyword>
<protein>
    <submittedName>
        <fullName evidence="8">Cytochrome P450</fullName>
    </submittedName>
</protein>
<comment type="caution">
    <text evidence="8">The sequence shown here is derived from an EMBL/GenBank/DDBJ whole genome shotgun (WGS) entry which is preliminary data.</text>
</comment>
<evidence type="ECO:0000313" key="8">
    <source>
        <dbReference type="EMBL" id="MCJ8014630.1"/>
    </source>
</evidence>
<dbReference type="PRINTS" id="PR00359">
    <property type="entry name" value="BP450"/>
</dbReference>
<evidence type="ECO:0000256" key="2">
    <source>
        <dbReference type="ARBA" id="ARBA00022617"/>
    </source>
</evidence>
<evidence type="ECO:0000256" key="4">
    <source>
        <dbReference type="ARBA" id="ARBA00023002"/>
    </source>
</evidence>
<dbReference type="PROSITE" id="PS00086">
    <property type="entry name" value="CYTOCHROME_P450"/>
    <property type="match status" value="1"/>
</dbReference>
<keyword evidence="3 7" id="KW-0479">Metal-binding</keyword>
<dbReference type="GO" id="GO:0004497">
    <property type="term" value="F:monooxygenase activity"/>
    <property type="evidence" value="ECO:0007669"/>
    <property type="project" value="UniProtKB-KW"/>
</dbReference>
<dbReference type="SUPFAM" id="SSF48264">
    <property type="entry name" value="Cytochrome P450"/>
    <property type="match status" value="1"/>
</dbReference>
<sequence>MSISNHKAPLLDLFSAEFKGKAYSFYTRLRENEPVYRFMLPNGQIAWLITQYEDAQAALKDNRFIKNPHTLLSQEQMNKLILMQERDLLINNMGLSDPPDHTRLRNLVQKAFTPKMIKELRGRIQEITDTLLDEIQDKGKMNVIDEFAFPLPIIVIFEMLGIPTKDRDQFREWSNVIIEAITIDIPEKMQEALPKIQSLIKYIGHLIEERRKDPTEDLVSALIQAETEGEKLTENELYSMIFLLIIAGYETTVNLIGNGVLALLQHPEQFEKLKSNPELISSAIEEILRFYGPVELATSRWAGEDVLLHEKMIRKGDMIVVALASANRDETQFKNPDLFDITRKNNCHLAFGMGIHYCLGAPLARLEGQIALLTLLRRMPNLRLNTDAEALKWRPTFVMRGLIELPVVF</sequence>
<comment type="similarity">
    <text evidence="1 7">Belongs to the cytochrome P450 family.</text>
</comment>
<keyword evidence="9" id="KW-1185">Reference proteome</keyword>
<keyword evidence="5 7" id="KW-0408">Iron</keyword>
<evidence type="ECO:0000256" key="7">
    <source>
        <dbReference type="RuleBase" id="RU000461"/>
    </source>
</evidence>
<evidence type="ECO:0000256" key="6">
    <source>
        <dbReference type="ARBA" id="ARBA00023033"/>
    </source>
</evidence>
<dbReference type="FunFam" id="1.10.630.10:FF:000018">
    <property type="entry name" value="Cytochrome P450 monooxygenase"/>
    <property type="match status" value="1"/>
</dbReference>
<accession>A0A9X1WVN1</accession>
<dbReference type="RefSeq" id="WP_244729580.1">
    <property type="nucleotide sequence ID" value="NZ_JALIRP010000013.1"/>
</dbReference>
<dbReference type="Gene3D" id="1.10.630.10">
    <property type="entry name" value="Cytochrome P450"/>
    <property type="match status" value="1"/>
</dbReference>
<keyword evidence="6 7" id="KW-0503">Monooxygenase</keyword>
<dbReference type="GO" id="GO:0016705">
    <property type="term" value="F:oxidoreductase activity, acting on paired donors, with incorporation or reduction of molecular oxygen"/>
    <property type="evidence" value="ECO:0007669"/>
    <property type="project" value="InterPro"/>
</dbReference>
<dbReference type="InterPro" id="IPR036396">
    <property type="entry name" value="Cyt_P450_sf"/>
</dbReference>
<dbReference type="PANTHER" id="PTHR46696:SF1">
    <property type="entry name" value="CYTOCHROME P450 YJIB-RELATED"/>
    <property type="match status" value="1"/>
</dbReference>
<dbReference type="GO" id="GO:0020037">
    <property type="term" value="F:heme binding"/>
    <property type="evidence" value="ECO:0007669"/>
    <property type="project" value="InterPro"/>
</dbReference>
<name>A0A9X1WVN1_9BACL</name>
<proteinExistence type="inferred from homology"/>
<dbReference type="AlphaFoldDB" id="A0A9X1WVN1"/>
<dbReference type="CDD" id="cd11029">
    <property type="entry name" value="CYP107-like"/>
    <property type="match status" value="1"/>
</dbReference>
<dbReference type="GO" id="GO:0005506">
    <property type="term" value="F:iron ion binding"/>
    <property type="evidence" value="ECO:0007669"/>
    <property type="project" value="InterPro"/>
</dbReference>
<evidence type="ECO:0000313" key="9">
    <source>
        <dbReference type="Proteomes" id="UP001139347"/>
    </source>
</evidence>
<dbReference type="EMBL" id="JALIRP010000013">
    <property type="protein sequence ID" value="MCJ8014630.1"/>
    <property type="molecule type" value="Genomic_DNA"/>
</dbReference>
<reference evidence="8" key="1">
    <citation type="submission" date="2022-04" db="EMBL/GenBank/DDBJ databases">
        <title>Paenibacillus mangrovi sp. nov., a novel endophytic bacterium isolated from bark of Kandelia candel.</title>
        <authorList>
            <person name="Tuo L."/>
        </authorList>
    </citation>
    <scope>NUCLEOTIDE SEQUENCE</scope>
    <source>
        <strain evidence="8">KQZ6P-2</strain>
    </source>
</reference>
<gene>
    <name evidence="8" type="ORF">MUG84_23370</name>
</gene>
<dbReference type="InterPro" id="IPR017972">
    <property type="entry name" value="Cyt_P450_CS"/>
</dbReference>
<dbReference type="PRINTS" id="PR00385">
    <property type="entry name" value="P450"/>
</dbReference>
<dbReference type="PANTHER" id="PTHR46696">
    <property type="entry name" value="P450, PUTATIVE (EUROFUNG)-RELATED"/>
    <property type="match status" value="1"/>
</dbReference>
<dbReference type="Pfam" id="PF00067">
    <property type="entry name" value="p450"/>
    <property type="match status" value="1"/>
</dbReference>
<dbReference type="Proteomes" id="UP001139347">
    <property type="component" value="Unassembled WGS sequence"/>
</dbReference>
<dbReference type="InterPro" id="IPR001128">
    <property type="entry name" value="Cyt_P450"/>
</dbReference>
<organism evidence="8 9">
    <name type="scientific">Paenibacillus mangrovi</name>
    <dbReference type="NCBI Taxonomy" id="2931978"/>
    <lineage>
        <taxon>Bacteria</taxon>
        <taxon>Bacillati</taxon>
        <taxon>Bacillota</taxon>
        <taxon>Bacilli</taxon>
        <taxon>Bacillales</taxon>
        <taxon>Paenibacillaceae</taxon>
        <taxon>Paenibacillus</taxon>
    </lineage>
</organism>